<evidence type="ECO:0000313" key="3">
    <source>
        <dbReference type="Proteomes" id="UP000433309"/>
    </source>
</evidence>
<protein>
    <recommendedName>
        <fullName evidence="4">DUF3108 domain-containing protein</fullName>
    </recommendedName>
</protein>
<feature type="chain" id="PRO_5026154834" description="DUF3108 domain-containing protein" evidence="1">
    <location>
        <begin position="23"/>
        <end position="241"/>
    </location>
</feature>
<dbReference type="Proteomes" id="UP000433309">
    <property type="component" value="Unassembled WGS sequence"/>
</dbReference>
<dbReference type="EMBL" id="WKJK01000001">
    <property type="protein sequence ID" value="MRW88474.1"/>
    <property type="molecule type" value="Genomic_DNA"/>
</dbReference>
<sequence>MAGKHWIAALLLAPLLWQPVAAQDDSKDGGVVVVNGTRSPELQPYRYMLSGLDAFDDYHELAPAATEVRFRLRTRKSAPDDAMDGLTVRLWGDKTELILPLAVDHSFVLPRNSAAEDDNADVAVNKKKSYYNWMPEVHSAGVPANMRRLGDLRLECRVLVGIGKNYIPFLLRATINTLLLTTDWCSFKDFTWYVRTDREITRATLVDGTQRVELKISKDGNAFDAPIGNKLYSNDALIQFE</sequence>
<proteinExistence type="predicted"/>
<evidence type="ECO:0000256" key="1">
    <source>
        <dbReference type="SAM" id="SignalP"/>
    </source>
</evidence>
<dbReference type="RefSeq" id="WP_154372089.1">
    <property type="nucleotide sequence ID" value="NZ_WKJK01000001.1"/>
</dbReference>
<evidence type="ECO:0000313" key="2">
    <source>
        <dbReference type="EMBL" id="MRW88474.1"/>
    </source>
</evidence>
<feature type="signal peptide" evidence="1">
    <location>
        <begin position="1"/>
        <end position="22"/>
    </location>
</feature>
<evidence type="ECO:0008006" key="4">
    <source>
        <dbReference type="Google" id="ProtNLM"/>
    </source>
</evidence>
<accession>A0A6I2KVS1</accession>
<reference evidence="2 3" key="1">
    <citation type="submission" date="2019-11" db="EMBL/GenBank/DDBJ databases">
        <title>Novel species isolated from a subtropical stream in China.</title>
        <authorList>
            <person name="Lu H."/>
        </authorList>
    </citation>
    <scope>NUCLEOTIDE SEQUENCE [LARGE SCALE GENOMIC DNA]</scope>
    <source>
        <strain evidence="2 3">FT80W</strain>
    </source>
</reference>
<comment type="caution">
    <text evidence="2">The sequence shown here is derived from an EMBL/GenBank/DDBJ whole genome shotgun (WGS) entry which is preliminary data.</text>
</comment>
<organism evidence="2 3">
    <name type="scientific">Duganella guangzhouensis</name>
    <dbReference type="NCBI Taxonomy" id="2666084"/>
    <lineage>
        <taxon>Bacteria</taxon>
        <taxon>Pseudomonadati</taxon>
        <taxon>Pseudomonadota</taxon>
        <taxon>Betaproteobacteria</taxon>
        <taxon>Burkholderiales</taxon>
        <taxon>Oxalobacteraceae</taxon>
        <taxon>Telluria group</taxon>
        <taxon>Duganella</taxon>
    </lineage>
</organism>
<dbReference type="AlphaFoldDB" id="A0A6I2KVS1"/>
<keyword evidence="3" id="KW-1185">Reference proteome</keyword>
<name>A0A6I2KVS1_9BURK</name>
<gene>
    <name evidence="2" type="ORF">GJ699_00575</name>
</gene>
<keyword evidence="1" id="KW-0732">Signal</keyword>